<evidence type="ECO:0000256" key="6">
    <source>
        <dbReference type="ARBA" id="ARBA00023242"/>
    </source>
</evidence>
<dbReference type="Proteomes" id="UP000799302">
    <property type="component" value="Unassembled WGS sequence"/>
</dbReference>
<protein>
    <recommendedName>
        <fullName evidence="8">Zn(2)-C6 fungal-type domain-containing protein</fullName>
    </recommendedName>
</protein>
<evidence type="ECO:0000256" key="2">
    <source>
        <dbReference type="ARBA" id="ARBA00022833"/>
    </source>
</evidence>
<dbReference type="Gene3D" id="4.10.240.10">
    <property type="entry name" value="Zn(2)-C6 fungal-type DNA-binding domain"/>
    <property type="match status" value="1"/>
</dbReference>
<evidence type="ECO:0000259" key="8">
    <source>
        <dbReference type="PROSITE" id="PS50048"/>
    </source>
</evidence>
<feature type="region of interest" description="Disordered" evidence="7">
    <location>
        <begin position="688"/>
        <end position="721"/>
    </location>
</feature>
<dbReference type="InterPro" id="IPR051430">
    <property type="entry name" value="Fungal_TF_Env_Response"/>
</dbReference>
<dbReference type="SUPFAM" id="SSF57701">
    <property type="entry name" value="Zn2/Cys6 DNA-binding domain"/>
    <property type="match status" value="1"/>
</dbReference>
<name>A0A6A6TXG2_9PEZI</name>
<evidence type="ECO:0000313" key="9">
    <source>
        <dbReference type="EMBL" id="KAF2664136.1"/>
    </source>
</evidence>
<keyword evidence="2" id="KW-0862">Zinc</keyword>
<keyword evidence="10" id="KW-1185">Reference proteome</keyword>
<dbReference type="OrthoDB" id="4236860at2759"/>
<dbReference type="GO" id="GO:0006351">
    <property type="term" value="P:DNA-templated transcription"/>
    <property type="evidence" value="ECO:0007669"/>
    <property type="project" value="InterPro"/>
</dbReference>
<evidence type="ECO:0000313" key="10">
    <source>
        <dbReference type="Proteomes" id="UP000799302"/>
    </source>
</evidence>
<accession>A0A6A6TXG2</accession>
<dbReference type="AlphaFoldDB" id="A0A6A6TXG2"/>
<dbReference type="GO" id="GO:0001228">
    <property type="term" value="F:DNA-binding transcription activator activity, RNA polymerase II-specific"/>
    <property type="evidence" value="ECO:0007669"/>
    <property type="project" value="TreeGrafter"/>
</dbReference>
<evidence type="ECO:0000256" key="5">
    <source>
        <dbReference type="ARBA" id="ARBA00023163"/>
    </source>
</evidence>
<dbReference type="GO" id="GO:0008270">
    <property type="term" value="F:zinc ion binding"/>
    <property type="evidence" value="ECO:0007669"/>
    <property type="project" value="InterPro"/>
</dbReference>
<proteinExistence type="predicted"/>
<dbReference type="GO" id="GO:0000978">
    <property type="term" value="F:RNA polymerase II cis-regulatory region sequence-specific DNA binding"/>
    <property type="evidence" value="ECO:0007669"/>
    <property type="project" value="TreeGrafter"/>
</dbReference>
<dbReference type="InterPro" id="IPR001138">
    <property type="entry name" value="Zn2Cys6_DnaBD"/>
</dbReference>
<feature type="region of interest" description="Disordered" evidence="7">
    <location>
        <begin position="1"/>
        <end position="20"/>
    </location>
</feature>
<dbReference type="CDD" id="cd00067">
    <property type="entry name" value="GAL4"/>
    <property type="match status" value="1"/>
</dbReference>
<dbReference type="CDD" id="cd12148">
    <property type="entry name" value="fungal_TF_MHR"/>
    <property type="match status" value="1"/>
</dbReference>
<dbReference type="Pfam" id="PF00172">
    <property type="entry name" value="Zn_clus"/>
    <property type="match status" value="1"/>
</dbReference>
<keyword evidence="3" id="KW-0805">Transcription regulation</keyword>
<sequence length="756" mass="84907">MDPQHESQSDNGKLLKSTTRKRKRRTLACDTCHQRKLKCDQGVPACGRCIKSKTSCSYSNGQDIQAEKSSHNSWTANDARSQIEAVSRLKFNKTKSSADSLSARSMTSVSNGIPIVGGQRPIDHVPRSNEQMVHSLHENSGSDPRRPETMLFKGKEFATQYFGATNPTSPLLQFPALRSFIGKEIRTAYKTYPHLSDDLKTLQDSIRKSNEKNVASPGLSVIDMLPNQQVAKLLSDLYFERVEIMYRILHGPKFWKDFDCFWESCSTPEQNDTFGVILILVVVITRVLAPTDQLQASEMNMVSLEPSSVVIESCEAWLSTQTRKHLTVELFQIRILIHMAKQVNCIQLKQTWTSAGCLLRFAMAAGLHRESSALGSKISPYNQEMRRRLWATVAEIDLQASLDRGMSSLLGNQQWDCNPPKNLSDDTYGDDSETIPHANSVHELSSTSFLSLSQQSVRLRSELCSILNDPMFNLSHDVVLEYDGRITALREELPLWDVQKGDAVRTMLEIQLQQYLLLVHFRFLQISTSRSKMSYSTFVCAETAISILQSFKSLQRLGFSIYSLLSVGGLLRPALTLCQIMFGSDSPGGHILAQCTVSAEKNIEDALSVIQENVMSTGRGFKEYWYVSAAYGFMQARAAPDEQTKNEREQQAWERVAALCYRVIAARKRSFKEKSTIMATHPLATTVESRSSDVKTTPSLSGHRQTAGSNEASTLPNVDGDRPLIFPGSQEEWLEASDFSQWTFDGFWDTYIFQPV</sequence>
<dbReference type="InterPro" id="IPR036864">
    <property type="entry name" value="Zn2-C6_fun-type_DNA-bd_sf"/>
</dbReference>
<feature type="domain" description="Zn(2)-C6 fungal-type" evidence="8">
    <location>
        <begin position="28"/>
        <end position="58"/>
    </location>
</feature>
<gene>
    <name evidence="9" type="ORF">BT63DRAFT_429676</name>
</gene>
<evidence type="ECO:0000256" key="1">
    <source>
        <dbReference type="ARBA" id="ARBA00022723"/>
    </source>
</evidence>
<dbReference type="InterPro" id="IPR007219">
    <property type="entry name" value="XnlR_reg_dom"/>
</dbReference>
<dbReference type="PANTHER" id="PTHR31944">
    <property type="entry name" value="HEME-RESPONSIVE ZINC FINGER TRANSCRIPTION FACTOR HAP1"/>
    <property type="match status" value="1"/>
</dbReference>
<evidence type="ECO:0000256" key="3">
    <source>
        <dbReference type="ARBA" id="ARBA00023015"/>
    </source>
</evidence>
<dbReference type="PROSITE" id="PS50048">
    <property type="entry name" value="ZN2_CY6_FUNGAL_2"/>
    <property type="match status" value="1"/>
</dbReference>
<dbReference type="PANTHER" id="PTHR31944:SF130">
    <property type="entry name" value="ZN(II)2CYS6 TRANSCRIPTION FACTO (EUROFUNG)"/>
    <property type="match status" value="1"/>
</dbReference>
<dbReference type="SMART" id="SM00906">
    <property type="entry name" value="Fungal_trans"/>
    <property type="match status" value="1"/>
</dbReference>
<dbReference type="GO" id="GO:0005634">
    <property type="term" value="C:nucleus"/>
    <property type="evidence" value="ECO:0007669"/>
    <property type="project" value="TreeGrafter"/>
</dbReference>
<dbReference type="Pfam" id="PF04082">
    <property type="entry name" value="Fungal_trans"/>
    <property type="match status" value="1"/>
</dbReference>
<dbReference type="SMART" id="SM00066">
    <property type="entry name" value="GAL4"/>
    <property type="match status" value="1"/>
</dbReference>
<reference evidence="9" key="1">
    <citation type="journal article" date="2020" name="Stud. Mycol.">
        <title>101 Dothideomycetes genomes: a test case for predicting lifestyles and emergence of pathogens.</title>
        <authorList>
            <person name="Haridas S."/>
            <person name="Albert R."/>
            <person name="Binder M."/>
            <person name="Bloem J."/>
            <person name="Labutti K."/>
            <person name="Salamov A."/>
            <person name="Andreopoulos B."/>
            <person name="Baker S."/>
            <person name="Barry K."/>
            <person name="Bills G."/>
            <person name="Bluhm B."/>
            <person name="Cannon C."/>
            <person name="Castanera R."/>
            <person name="Culley D."/>
            <person name="Daum C."/>
            <person name="Ezra D."/>
            <person name="Gonzalez J."/>
            <person name="Henrissat B."/>
            <person name="Kuo A."/>
            <person name="Liang C."/>
            <person name="Lipzen A."/>
            <person name="Lutzoni F."/>
            <person name="Magnuson J."/>
            <person name="Mondo S."/>
            <person name="Nolan M."/>
            <person name="Ohm R."/>
            <person name="Pangilinan J."/>
            <person name="Park H.-J."/>
            <person name="Ramirez L."/>
            <person name="Alfaro M."/>
            <person name="Sun H."/>
            <person name="Tritt A."/>
            <person name="Yoshinaga Y."/>
            <person name="Zwiers L.-H."/>
            <person name="Turgeon B."/>
            <person name="Goodwin S."/>
            <person name="Spatafora J."/>
            <person name="Crous P."/>
            <person name="Grigoriev I."/>
        </authorList>
    </citation>
    <scope>NUCLEOTIDE SEQUENCE</scope>
    <source>
        <strain evidence="9">CBS 115976</strain>
    </source>
</reference>
<feature type="compositionally biased region" description="Polar residues" evidence="7">
    <location>
        <begin position="688"/>
        <end position="716"/>
    </location>
</feature>
<dbReference type="PROSITE" id="PS00463">
    <property type="entry name" value="ZN2_CY6_FUNGAL_1"/>
    <property type="match status" value="1"/>
</dbReference>
<evidence type="ECO:0000256" key="7">
    <source>
        <dbReference type="SAM" id="MobiDB-lite"/>
    </source>
</evidence>
<keyword evidence="5" id="KW-0804">Transcription</keyword>
<organism evidence="9 10">
    <name type="scientific">Microthyrium microscopicum</name>
    <dbReference type="NCBI Taxonomy" id="703497"/>
    <lineage>
        <taxon>Eukaryota</taxon>
        <taxon>Fungi</taxon>
        <taxon>Dikarya</taxon>
        <taxon>Ascomycota</taxon>
        <taxon>Pezizomycotina</taxon>
        <taxon>Dothideomycetes</taxon>
        <taxon>Dothideomycetes incertae sedis</taxon>
        <taxon>Microthyriales</taxon>
        <taxon>Microthyriaceae</taxon>
        <taxon>Microthyrium</taxon>
    </lineage>
</organism>
<keyword evidence="1" id="KW-0479">Metal-binding</keyword>
<evidence type="ECO:0000256" key="4">
    <source>
        <dbReference type="ARBA" id="ARBA00023125"/>
    </source>
</evidence>
<dbReference type="EMBL" id="MU004243">
    <property type="protein sequence ID" value="KAF2664136.1"/>
    <property type="molecule type" value="Genomic_DNA"/>
</dbReference>
<keyword evidence="6" id="KW-0539">Nucleus</keyword>
<keyword evidence="4" id="KW-0238">DNA-binding</keyword>